<sequence length="98" mass="11082">MVVVVTVARTVQDAHHVTRKGKNGVRNWRRRSARQTRETWIHRGSPRCSSECRREGDKVVFGGSVLTIDILNAVADGGLGVDLDRRIRDLARHSQRPK</sequence>
<comment type="caution">
    <text evidence="1">The sequence shown here is derived from an EMBL/GenBank/DDBJ whole genome shotgun (WGS) entry which is preliminary data.</text>
</comment>
<accession>A0A540KHT5</accession>
<gene>
    <name evidence="1" type="ORF">C1H46_040677</name>
</gene>
<keyword evidence="2" id="KW-1185">Reference proteome</keyword>
<protein>
    <submittedName>
        <fullName evidence="1">Uncharacterized protein</fullName>
    </submittedName>
</protein>
<name>A0A540KHT5_MALBA</name>
<evidence type="ECO:0000313" key="1">
    <source>
        <dbReference type="EMBL" id="TQD73786.1"/>
    </source>
</evidence>
<proteinExistence type="predicted"/>
<dbReference type="EMBL" id="VIEB01001250">
    <property type="protein sequence ID" value="TQD73786.1"/>
    <property type="molecule type" value="Genomic_DNA"/>
</dbReference>
<dbReference type="Proteomes" id="UP000315295">
    <property type="component" value="Unassembled WGS sequence"/>
</dbReference>
<evidence type="ECO:0000313" key="2">
    <source>
        <dbReference type="Proteomes" id="UP000315295"/>
    </source>
</evidence>
<reference evidence="1 2" key="1">
    <citation type="journal article" date="2019" name="G3 (Bethesda)">
        <title>Sequencing of a Wild Apple (Malus baccata) Genome Unravels the Differences Between Cultivated and Wild Apple Species Regarding Disease Resistance and Cold Tolerance.</title>
        <authorList>
            <person name="Chen X."/>
        </authorList>
    </citation>
    <scope>NUCLEOTIDE SEQUENCE [LARGE SCALE GENOMIC DNA]</scope>
    <source>
        <strain evidence="2">cv. Shandingzi</strain>
        <tissue evidence="1">Leaves</tissue>
    </source>
</reference>
<organism evidence="1 2">
    <name type="scientific">Malus baccata</name>
    <name type="common">Siberian crab apple</name>
    <name type="synonym">Pyrus baccata</name>
    <dbReference type="NCBI Taxonomy" id="106549"/>
    <lineage>
        <taxon>Eukaryota</taxon>
        <taxon>Viridiplantae</taxon>
        <taxon>Streptophyta</taxon>
        <taxon>Embryophyta</taxon>
        <taxon>Tracheophyta</taxon>
        <taxon>Spermatophyta</taxon>
        <taxon>Magnoliopsida</taxon>
        <taxon>eudicotyledons</taxon>
        <taxon>Gunneridae</taxon>
        <taxon>Pentapetalae</taxon>
        <taxon>rosids</taxon>
        <taxon>fabids</taxon>
        <taxon>Rosales</taxon>
        <taxon>Rosaceae</taxon>
        <taxon>Amygdaloideae</taxon>
        <taxon>Maleae</taxon>
        <taxon>Malus</taxon>
    </lineage>
</organism>
<dbReference type="AlphaFoldDB" id="A0A540KHT5"/>